<gene>
    <name evidence="2" type="primary">ATP8</name>
</gene>
<keyword evidence="2" id="KW-0496">Mitochondrion</keyword>
<keyword evidence="1" id="KW-0472">Membrane</keyword>
<dbReference type="CTD" id="4509"/>
<keyword evidence="1" id="KW-1133">Transmembrane helix</keyword>
<keyword evidence="1" id="KW-0812">Transmembrane</keyword>
<accession>A0A9E8LNM1</accession>
<organism evidence="2">
    <name type="scientific">Plectrocnemia tsukuiensis</name>
    <dbReference type="NCBI Taxonomy" id="623670"/>
    <lineage>
        <taxon>Eukaryota</taxon>
        <taxon>Metazoa</taxon>
        <taxon>Ecdysozoa</taxon>
        <taxon>Arthropoda</taxon>
        <taxon>Hexapoda</taxon>
        <taxon>Insecta</taxon>
        <taxon>Pterygota</taxon>
        <taxon>Neoptera</taxon>
        <taxon>Endopterygota</taxon>
        <taxon>Trichoptera</taxon>
        <taxon>Annulipalpia</taxon>
        <taxon>Psychomyioidea</taxon>
        <taxon>Polycentropodidae</taxon>
        <taxon>Polycentropodinae</taxon>
        <taxon>Plectrocnemia</taxon>
    </lineage>
</organism>
<evidence type="ECO:0000313" key="2">
    <source>
        <dbReference type="EMBL" id="UZZ43691.1"/>
    </source>
</evidence>
<name>A0A9E8LNM1_9NEOP</name>
<reference evidence="2" key="2">
    <citation type="journal article" date="2022" name="Syst. Entomol.">
        <title>Massive gene rearrangements of mitochondrial genomes and implications for the phylogeny of Trichoptera (Insecta).</title>
        <authorList>
            <person name="Ge X."/>
            <person name="Peng L."/>
            <person name="Vogler A.P."/>
            <person name="Morse J.C."/>
            <person name="Yang L."/>
            <person name="Sun C."/>
            <person name="Wang B."/>
        </authorList>
    </citation>
    <scope>NUCLEOTIDE SEQUENCE</scope>
</reference>
<feature type="transmembrane region" description="Helical" evidence="1">
    <location>
        <begin position="6"/>
        <end position="31"/>
    </location>
</feature>
<dbReference type="RefSeq" id="YP_010585955.1">
    <property type="nucleotide sequence ID" value="NC_069238.1"/>
</dbReference>
<dbReference type="AlphaFoldDB" id="A0A9E8LNM1"/>
<geneLocation type="mitochondrion" evidence="2"/>
<protein>
    <submittedName>
        <fullName evidence="2">ATP synthase F0 subunit 8</fullName>
    </submittedName>
</protein>
<proteinExistence type="predicted"/>
<dbReference type="EMBL" id="OL677996">
    <property type="protein sequence ID" value="UZZ43691.1"/>
    <property type="molecule type" value="Genomic_DNA"/>
</dbReference>
<evidence type="ECO:0000256" key="1">
    <source>
        <dbReference type="SAM" id="Phobius"/>
    </source>
</evidence>
<dbReference type="GeneID" id="77424826"/>
<reference evidence="2" key="1">
    <citation type="submission" date="2021-11" db="EMBL/GenBank/DDBJ databases">
        <authorList>
            <person name="Ge X.-Y."/>
            <person name="Peng L."/>
            <person name="Sun C.-H."/>
            <person name="Wang B.-X."/>
        </authorList>
    </citation>
    <scope>NUCLEOTIDE SEQUENCE</scope>
</reference>
<sequence>MPQMYPSNWIIIMMTLTFMLNMYMTMTYFNYFKINMKNPKIILNYNKNKLNFDK</sequence>